<accession>A0AAW0FPT3</accession>
<dbReference type="EMBL" id="JASBNA010000032">
    <property type="protein sequence ID" value="KAK7683053.1"/>
    <property type="molecule type" value="Genomic_DNA"/>
</dbReference>
<organism evidence="2 3">
    <name type="scientific">Cerrena zonata</name>
    <dbReference type="NCBI Taxonomy" id="2478898"/>
    <lineage>
        <taxon>Eukaryota</taxon>
        <taxon>Fungi</taxon>
        <taxon>Dikarya</taxon>
        <taxon>Basidiomycota</taxon>
        <taxon>Agaricomycotina</taxon>
        <taxon>Agaricomycetes</taxon>
        <taxon>Polyporales</taxon>
        <taxon>Cerrenaceae</taxon>
        <taxon>Cerrena</taxon>
    </lineage>
</organism>
<evidence type="ECO:0000313" key="2">
    <source>
        <dbReference type="EMBL" id="KAK7683053.1"/>
    </source>
</evidence>
<proteinExistence type="predicted"/>
<keyword evidence="3" id="KW-1185">Reference proteome</keyword>
<gene>
    <name evidence="2" type="ORF">QCA50_013725</name>
</gene>
<evidence type="ECO:0000313" key="3">
    <source>
        <dbReference type="Proteomes" id="UP001385951"/>
    </source>
</evidence>
<sequence>MANREDPVFIIRSQDYNRASIAACIGVLYYDFALTLGSEVRLYWRKEKWSWTRSFFFLNRYTALAAHVPIAFEFFLPDLSEKRYEPQ</sequence>
<dbReference type="InterPro" id="IPR045340">
    <property type="entry name" value="DUF6533"/>
</dbReference>
<protein>
    <recommendedName>
        <fullName evidence="1">DUF6533 domain-containing protein</fullName>
    </recommendedName>
</protein>
<feature type="domain" description="DUF6533" evidence="1">
    <location>
        <begin position="21"/>
        <end position="64"/>
    </location>
</feature>
<comment type="caution">
    <text evidence="2">The sequence shown here is derived from an EMBL/GenBank/DDBJ whole genome shotgun (WGS) entry which is preliminary data.</text>
</comment>
<reference evidence="2 3" key="1">
    <citation type="submission" date="2022-09" db="EMBL/GenBank/DDBJ databases">
        <authorList>
            <person name="Palmer J.M."/>
        </authorList>
    </citation>
    <scope>NUCLEOTIDE SEQUENCE [LARGE SCALE GENOMIC DNA]</scope>
    <source>
        <strain evidence="2 3">DSM 7382</strain>
    </source>
</reference>
<dbReference type="Pfam" id="PF20151">
    <property type="entry name" value="DUF6533"/>
    <property type="match status" value="1"/>
</dbReference>
<evidence type="ECO:0000259" key="1">
    <source>
        <dbReference type="Pfam" id="PF20151"/>
    </source>
</evidence>
<dbReference type="AlphaFoldDB" id="A0AAW0FPT3"/>
<dbReference type="Proteomes" id="UP001385951">
    <property type="component" value="Unassembled WGS sequence"/>
</dbReference>
<name>A0AAW0FPT3_9APHY</name>